<organism evidence="6 7">
    <name type="scientific">Kalanchoe fedtschenkoi</name>
    <name type="common">Lavender scallops</name>
    <name type="synonym">South American air plant</name>
    <dbReference type="NCBI Taxonomy" id="63787"/>
    <lineage>
        <taxon>Eukaryota</taxon>
        <taxon>Viridiplantae</taxon>
        <taxon>Streptophyta</taxon>
        <taxon>Embryophyta</taxon>
        <taxon>Tracheophyta</taxon>
        <taxon>Spermatophyta</taxon>
        <taxon>Magnoliopsida</taxon>
        <taxon>eudicotyledons</taxon>
        <taxon>Gunneridae</taxon>
        <taxon>Pentapetalae</taxon>
        <taxon>Saxifragales</taxon>
        <taxon>Crassulaceae</taxon>
        <taxon>Kalanchoe</taxon>
    </lineage>
</organism>
<evidence type="ECO:0000259" key="5">
    <source>
        <dbReference type="PROSITE" id="PS50980"/>
    </source>
</evidence>
<protein>
    <recommendedName>
        <fullName evidence="5">CoA carboxyltransferase N-terminal domain-containing protein</fullName>
    </recommendedName>
</protein>
<dbReference type="PANTHER" id="PTHR42995:SF5">
    <property type="entry name" value="ACETYL-COENZYME A CARBOXYLASE CARBOXYL TRANSFERASE SUBUNIT BETA, CHLOROPLASTIC"/>
    <property type="match status" value="1"/>
</dbReference>
<proteinExistence type="predicted"/>
<dbReference type="PRINTS" id="PR01070">
    <property type="entry name" value="ACCCTRFRASEB"/>
</dbReference>
<evidence type="ECO:0000256" key="2">
    <source>
        <dbReference type="ARBA" id="ARBA00022679"/>
    </source>
</evidence>
<dbReference type="InterPro" id="IPR011762">
    <property type="entry name" value="COA_CT_N"/>
</dbReference>
<feature type="domain" description="CoA carboxyltransferase N-terminal" evidence="5">
    <location>
        <begin position="82"/>
        <end position="232"/>
    </location>
</feature>
<dbReference type="Gene3D" id="3.90.226.10">
    <property type="entry name" value="2-enoyl-CoA Hydratase, Chain A, domain 1"/>
    <property type="match status" value="1"/>
</dbReference>
<dbReference type="OMA" id="ISEHCEY"/>
<evidence type="ECO:0000313" key="6">
    <source>
        <dbReference type="EnsemblPlants" id="Kaladp0032s0053.1.v1.1"/>
    </source>
</evidence>
<keyword evidence="3" id="KW-0863">Zinc-finger</keyword>
<dbReference type="GO" id="GO:0009317">
    <property type="term" value="C:acetyl-CoA carboxylase complex"/>
    <property type="evidence" value="ECO:0007669"/>
    <property type="project" value="InterPro"/>
</dbReference>
<dbReference type="GO" id="GO:0016740">
    <property type="term" value="F:transferase activity"/>
    <property type="evidence" value="ECO:0007669"/>
    <property type="project" value="UniProtKB-KW"/>
</dbReference>
<sequence>DHSLLSDVEISFSSSKNSSDLNHASKSDDPDYDHSMYNTKYTWNNHINSCIDNYLHAQIHIDSYIYSFIFGDSRNWSESENASIRTSTNDSDLTKKIFQSKMNISEHCEYYLKMSSSDRIELLIHMGTWDPLDDDMVSLDPIASHSEEEPYKDRIDSYQTKTRLTEAVQTGAIYGGSMGAAAGEKITCLIKYATKIFLPLILVCASGGAQMQERSLSLMQMAKISSALYDYQ</sequence>
<evidence type="ECO:0000256" key="4">
    <source>
        <dbReference type="ARBA" id="ARBA00022833"/>
    </source>
</evidence>
<keyword evidence="2" id="KW-0808">Transferase</keyword>
<evidence type="ECO:0000313" key="7">
    <source>
        <dbReference type="Proteomes" id="UP000594263"/>
    </source>
</evidence>
<dbReference type="PROSITE" id="PS50980">
    <property type="entry name" value="COA_CT_NTER"/>
    <property type="match status" value="1"/>
</dbReference>
<dbReference type="EnsemblPlants" id="Kaladp0032s0053.1.v1.1">
    <property type="protein sequence ID" value="Kaladp0032s0053.1.v1.1"/>
    <property type="gene ID" value="Kaladp0032s0053.v1.1"/>
</dbReference>
<name>A0A7N0TBJ6_KALFE</name>
<dbReference type="GO" id="GO:0003989">
    <property type="term" value="F:acetyl-CoA carboxylase activity"/>
    <property type="evidence" value="ECO:0007669"/>
    <property type="project" value="InterPro"/>
</dbReference>
<dbReference type="InterPro" id="IPR000438">
    <property type="entry name" value="Acetyl_CoA_COase_Trfase_b_su"/>
</dbReference>
<dbReference type="AlphaFoldDB" id="A0A7N0TBJ6"/>
<comment type="subunit">
    <text evidence="1">Acetyl-CoA carboxylase is a heterohexamer composed of biotin carboxyl carrier protein, biotin carboxylase and 2 subunits each of ACCase subunit alpha and ACCase plastid-coded subunit beta (accD).</text>
</comment>
<dbReference type="Proteomes" id="UP000594263">
    <property type="component" value="Unplaced"/>
</dbReference>
<keyword evidence="7" id="KW-1185">Reference proteome</keyword>
<dbReference type="GO" id="GO:2001295">
    <property type="term" value="P:malonyl-CoA biosynthetic process"/>
    <property type="evidence" value="ECO:0007669"/>
    <property type="project" value="TreeGrafter"/>
</dbReference>
<dbReference type="InterPro" id="IPR029045">
    <property type="entry name" value="ClpP/crotonase-like_dom_sf"/>
</dbReference>
<dbReference type="PANTHER" id="PTHR42995">
    <property type="entry name" value="ACETYL-COENZYME A CARBOXYLASE CARBOXYL TRANSFERASE SUBUNIT BETA, CHLOROPLASTIC"/>
    <property type="match status" value="1"/>
</dbReference>
<keyword evidence="3" id="KW-0479">Metal-binding</keyword>
<accession>A0A7N0TBJ6</accession>
<dbReference type="SUPFAM" id="SSF52096">
    <property type="entry name" value="ClpP/crotonase"/>
    <property type="match status" value="1"/>
</dbReference>
<dbReference type="GO" id="GO:0006633">
    <property type="term" value="P:fatty acid biosynthetic process"/>
    <property type="evidence" value="ECO:0007669"/>
    <property type="project" value="InterPro"/>
</dbReference>
<dbReference type="GO" id="GO:0009507">
    <property type="term" value="C:chloroplast"/>
    <property type="evidence" value="ECO:0007669"/>
    <property type="project" value="TreeGrafter"/>
</dbReference>
<dbReference type="GO" id="GO:0008270">
    <property type="term" value="F:zinc ion binding"/>
    <property type="evidence" value="ECO:0007669"/>
    <property type="project" value="UniProtKB-KW"/>
</dbReference>
<dbReference type="Gramene" id="Kaladp0032s0053.1.v1.1">
    <property type="protein sequence ID" value="Kaladp0032s0053.1.v1.1"/>
    <property type="gene ID" value="Kaladp0032s0053.v1.1"/>
</dbReference>
<evidence type="ECO:0000256" key="3">
    <source>
        <dbReference type="ARBA" id="ARBA00022771"/>
    </source>
</evidence>
<keyword evidence="4" id="KW-0862">Zinc</keyword>
<reference evidence="6" key="1">
    <citation type="submission" date="2021-01" db="UniProtKB">
        <authorList>
            <consortium name="EnsemblPlants"/>
        </authorList>
    </citation>
    <scope>IDENTIFICATION</scope>
</reference>
<evidence type="ECO:0000256" key="1">
    <source>
        <dbReference type="ARBA" id="ARBA00011842"/>
    </source>
</evidence>